<dbReference type="GO" id="GO:0008061">
    <property type="term" value="F:chitin binding"/>
    <property type="evidence" value="ECO:0007669"/>
    <property type="project" value="UniProtKB-UniRule"/>
</dbReference>
<evidence type="ECO:0000256" key="15">
    <source>
        <dbReference type="SAM" id="SignalP"/>
    </source>
</evidence>
<dbReference type="PROSITE" id="PS01095">
    <property type="entry name" value="GH18_1"/>
    <property type="match status" value="1"/>
</dbReference>
<feature type="disulfide bond" evidence="13">
    <location>
        <begin position="539"/>
        <end position="543"/>
    </location>
</feature>
<dbReference type="GO" id="GO:0008843">
    <property type="term" value="F:endochitinase activity"/>
    <property type="evidence" value="ECO:0007669"/>
    <property type="project" value="UniProtKB-EC"/>
</dbReference>
<dbReference type="InterPro" id="IPR036861">
    <property type="entry name" value="Endochitinase-like_sf"/>
</dbReference>
<evidence type="ECO:0000313" key="19">
    <source>
        <dbReference type="EMBL" id="KAF4475227.1"/>
    </source>
</evidence>
<keyword evidence="9" id="KW-0843">Virulence</keyword>
<evidence type="ECO:0000256" key="6">
    <source>
        <dbReference type="ARBA" id="ARBA00022669"/>
    </source>
</evidence>
<dbReference type="PROSITE" id="PS50941">
    <property type="entry name" value="CHIT_BIND_I_2"/>
    <property type="match status" value="1"/>
</dbReference>
<dbReference type="SMART" id="SM00636">
    <property type="entry name" value="Glyco_18"/>
    <property type="match status" value="1"/>
</dbReference>
<evidence type="ECO:0000259" key="17">
    <source>
        <dbReference type="PROSITE" id="PS51782"/>
    </source>
</evidence>
<dbReference type="PANTHER" id="PTHR47700:SF2">
    <property type="entry name" value="CHITINASE"/>
    <property type="match status" value="1"/>
</dbReference>
<feature type="chain" id="PRO_5029559369" description="chitinase" evidence="15">
    <location>
        <begin position="16"/>
        <end position="1331"/>
    </location>
</feature>
<dbReference type="PANTHER" id="PTHR47700">
    <property type="entry name" value="V CHITINASE, PUTATIVE (AFU_ORTHOLOGUE AFUA_6G13720)-RELATED"/>
    <property type="match status" value="1"/>
</dbReference>
<keyword evidence="12" id="KW-0624">Polysaccharide degradation</keyword>
<dbReference type="SUPFAM" id="SSF57016">
    <property type="entry name" value="Plant lectins/antimicrobial peptides"/>
    <property type="match status" value="1"/>
</dbReference>
<dbReference type="SUPFAM" id="SSF51445">
    <property type="entry name" value="(Trans)glycosidases"/>
    <property type="match status" value="1"/>
</dbReference>
<proteinExistence type="inferred from homology"/>
<dbReference type="GO" id="GO:0005576">
    <property type="term" value="C:extracellular region"/>
    <property type="evidence" value="ECO:0007669"/>
    <property type="project" value="UniProtKB-SubCell"/>
</dbReference>
<dbReference type="InterPro" id="IPR017853">
    <property type="entry name" value="GH"/>
</dbReference>
<dbReference type="InterPro" id="IPR029070">
    <property type="entry name" value="Chitinase_insertion_sf"/>
</dbReference>
<keyword evidence="11 14" id="KW-0326">Glycosidase</keyword>
<dbReference type="InterPro" id="IPR001579">
    <property type="entry name" value="Glyco_hydro_18_chit_AS"/>
</dbReference>
<dbReference type="CDD" id="cd02878">
    <property type="entry name" value="GH18_zymocin_alpha"/>
    <property type="match status" value="1"/>
</dbReference>
<evidence type="ECO:0000256" key="5">
    <source>
        <dbReference type="ARBA" id="ARBA00022525"/>
    </source>
</evidence>
<accession>A0A7J6IHD6</accession>
<evidence type="ECO:0000313" key="20">
    <source>
        <dbReference type="Proteomes" id="UP000011096"/>
    </source>
</evidence>
<dbReference type="OrthoDB" id="73875at2759"/>
<evidence type="ECO:0000256" key="14">
    <source>
        <dbReference type="RuleBase" id="RU000489"/>
    </source>
</evidence>
<dbReference type="InterPro" id="IPR053214">
    <property type="entry name" value="LysM12-like"/>
</dbReference>
<keyword evidence="6 13" id="KW-0147">Chitin-binding</keyword>
<gene>
    <name evidence="19" type="primary">KTXA-0</name>
    <name evidence="19" type="ORF">CGGC5_v016397</name>
</gene>
<dbReference type="GO" id="GO:0006032">
    <property type="term" value="P:chitin catabolic process"/>
    <property type="evidence" value="ECO:0007669"/>
    <property type="project" value="UniProtKB-KW"/>
</dbReference>
<evidence type="ECO:0000256" key="11">
    <source>
        <dbReference type="ARBA" id="ARBA00023295"/>
    </source>
</evidence>
<dbReference type="InterPro" id="IPR001223">
    <property type="entry name" value="Glyco_hydro18_cat"/>
</dbReference>
<feature type="domain" description="LysM" evidence="17">
    <location>
        <begin position="347"/>
        <end position="392"/>
    </location>
</feature>
<dbReference type="Pfam" id="PF00187">
    <property type="entry name" value="Chitin_bind_1"/>
    <property type="match status" value="1"/>
</dbReference>
<evidence type="ECO:0000259" key="16">
    <source>
        <dbReference type="PROSITE" id="PS50941"/>
    </source>
</evidence>
<dbReference type="SUPFAM" id="SSF54106">
    <property type="entry name" value="LysM domain"/>
    <property type="match status" value="1"/>
</dbReference>
<evidence type="ECO:0000256" key="10">
    <source>
        <dbReference type="ARBA" id="ARBA00023277"/>
    </source>
</evidence>
<protein>
    <recommendedName>
        <fullName evidence="4">chitinase</fullName>
        <ecNumber evidence="4">3.2.1.14</ecNumber>
    </recommendedName>
</protein>
<evidence type="ECO:0000256" key="4">
    <source>
        <dbReference type="ARBA" id="ARBA00012729"/>
    </source>
</evidence>
<comment type="caution">
    <text evidence="19">The sequence shown here is derived from an EMBL/GenBank/DDBJ whole genome shotgun (WGS) entry which is preliminary data.</text>
</comment>
<feature type="domain" description="Chitin-binding type-1" evidence="16">
    <location>
        <begin position="472"/>
        <end position="545"/>
    </location>
</feature>
<reference evidence="19 20" key="1">
    <citation type="submission" date="2012-08" db="EMBL/GenBank/DDBJ databases">
        <authorList>
            <person name="Gan P.H.P."/>
            <person name="Ikeda K."/>
            <person name="Irieda H."/>
            <person name="Narusaka M."/>
            <person name="O'Connell R.J."/>
            <person name="Narusaka Y."/>
            <person name="Takano Y."/>
            <person name="Kubo Y."/>
            <person name="Shirasu K."/>
        </authorList>
    </citation>
    <scope>NUCLEOTIDE SEQUENCE [LARGE SCALE GENOMIC DNA]</scope>
    <source>
        <strain evidence="19 20">Nara gc5</strain>
    </source>
</reference>
<feature type="signal peptide" evidence="15">
    <location>
        <begin position="1"/>
        <end position="15"/>
    </location>
</feature>
<dbReference type="CDD" id="cd00035">
    <property type="entry name" value="ChtBD1"/>
    <property type="match status" value="1"/>
</dbReference>
<keyword evidence="10" id="KW-0119">Carbohydrate metabolism</keyword>
<comment type="subcellular location">
    <subcellularLocation>
        <location evidence="2">Secreted</location>
    </subcellularLocation>
</comment>
<keyword evidence="5" id="KW-0964">Secreted</keyword>
<evidence type="ECO:0000256" key="8">
    <source>
        <dbReference type="ARBA" id="ARBA00023024"/>
    </source>
</evidence>
<dbReference type="RefSeq" id="XP_031893615.1">
    <property type="nucleotide sequence ID" value="XM_032033892.1"/>
</dbReference>
<evidence type="ECO:0000256" key="3">
    <source>
        <dbReference type="ARBA" id="ARBA00008682"/>
    </source>
</evidence>
<keyword evidence="13" id="KW-1015">Disulfide bond</keyword>
<dbReference type="CDD" id="cd00118">
    <property type="entry name" value="LysM"/>
    <property type="match status" value="1"/>
</dbReference>
<dbReference type="EC" id="3.2.1.14" evidence="4"/>
<dbReference type="SMART" id="SM00257">
    <property type="entry name" value="LysM"/>
    <property type="match status" value="2"/>
</dbReference>
<evidence type="ECO:0000259" key="18">
    <source>
        <dbReference type="PROSITE" id="PS51910"/>
    </source>
</evidence>
<dbReference type="InterPro" id="IPR036779">
    <property type="entry name" value="LysM_dom_sf"/>
</dbReference>
<dbReference type="Gene3D" id="3.30.60.10">
    <property type="entry name" value="Endochitinase-like"/>
    <property type="match status" value="1"/>
</dbReference>
<dbReference type="Gene3D" id="3.10.350.10">
    <property type="entry name" value="LysM domain"/>
    <property type="match status" value="2"/>
</dbReference>
<dbReference type="PROSITE" id="PS51910">
    <property type="entry name" value="GH18_2"/>
    <property type="match status" value="1"/>
</dbReference>
<organism evidence="19 20">
    <name type="scientific">Colletotrichum fructicola (strain Nara gc5)</name>
    <name type="common">Anthracnose fungus</name>
    <name type="synonym">Colletotrichum gloeosporioides (strain Nara gc5)</name>
    <dbReference type="NCBI Taxonomy" id="1213859"/>
    <lineage>
        <taxon>Eukaryota</taxon>
        <taxon>Fungi</taxon>
        <taxon>Dikarya</taxon>
        <taxon>Ascomycota</taxon>
        <taxon>Pezizomycotina</taxon>
        <taxon>Sordariomycetes</taxon>
        <taxon>Hypocreomycetidae</taxon>
        <taxon>Glomerellales</taxon>
        <taxon>Glomerellaceae</taxon>
        <taxon>Colletotrichum</taxon>
        <taxon>Colletotrichum gloeosporioides species complex</taxon>
    </lineage>
</organism>
<keyword evidence="7 14" id="KW-0378">Hydrolase</keyword>
<feature type="disulfide bond" evidence="13">
    <location>
        <begin position="500"/>
        <end position="512"/>
    </location>
</feature>
<dbReference type="SMART" id="SM00270">
    <property type="entry name" value="ChtBD1"/>
    <property type="match status" value="1"/>
</dbReference>
<name>A0A7J6IHD6_COLFN</name>
<evidence type="ECO:0000256" key="2">
    <source>
        <dbReference type="ARBA" id="ARBA00004613"/>
    </source>
</evidence>
<dbReference type="SUPFAM" id="SSF54556">
    <property type="entry name" value="Chitinase insertion domain"/>
    <property type="match status" value="1"/>
</dbReference>
<keyword evidence="8" id="KW-0146">Chitin degradation</keyword>
<evidence type="ECO:0000256" key="13">
    <source>
        <dbReference type="PROSITE-ProRule" id="PRU00261"/>
    </source>
</evidence>
<dbReference type="Gene3D" id="3.10.50.10">
    <property type="match status" value="1"/>
</dbReference>
<dbReference type="Proteomes" id="UP000011096">
    <property type="component" value="Unassembled WGS sequence"/>
</dbReference>
<dbReference type="InterPro" id="IPR018371">
    <property type="entry name" value="Chitin-binding_1_CS"/>
</dbReference>
<evidence type="ECO:0000256" key="12">
    <source>
        <dbReference type="ARBA" id="ARBA00023326"/>
    </source>
</evidence>
<dbReference type="GO" id="GO:0000272">
    <property type="term" value="P:polysaccharide catabolic process"/>
    <property type="evidence" value="ECO:0007669"/>
    <property type="project" value="UniProtKB-KW"/>
</dbReference>
<evidence type="ECO:0000256" key="1">
    <source>
        <dbReference type="ARBA" id="ARBA00000822"/>
    </source>
</evidence>
<dbReference type="Pfam" id="PF00704">
    <property type="entry name" value="Glyco_hydro_18"/>
    <property type="match status" value="1"/>
</dbReference>
<dbReference type="Gene3D" id="3.20.20.80">
    <property type="entry name" value="Glycosidases"/>
    <property type="match status" value="1"/>
</dbReference>
<comment type="catalytic activity">
    <reaction evidence="1">
        <text>Random endo-hydrolysis of N-acetyl-beta-D-glucosaminide (1-&gt;4)-beta-linkages in chitin and chitodextrins.</text>
        <dbReference type="EC" id="3.2.1.14"/>
    </reaction>
</comment>
<dbReference type="Pfam" id="PF01476">
    <property type="entry name" value="LysM"/>
    <property type="match status" value="1"/>
</dbReference>
<keyword evidence="20" id="KW-1185">Reference proteome</keyword>
<reference evidence="19 20" key="2">
    <citation type="submission" date="2020-04" db="EMBL/GenBank/DDBJ databases">
        <title>Genome sequencing and assembly of multiple isolates from the Colletotrichum gloeosporioides species complex.</title>
        <authorList>
            <person name="Gan P."/>
            <person name="Shirasu K."/>
        </authorList>
    </citation>
    <scope>NUCLEOTIDE SEQUENCE [LARGE SCALE GENOMIC DNA]</scope>
    <source>
        <strain evidence="19 20">Nara gc5</strain>
    </source>
</reference>
<dbReference type="GeneID" id="43617921"/>
<evidence type="ECO:0000256" key="9">
    <source>
        <dbReference type="ARBA" id="ARBA00023026"/>
    </source>
</evidence>
<dbReference type="InterPro" id="IPR018392">
    <property type="entry name" value="LysM"/>
</dbReference>
<dbReference type="InterPro" id="IPR001002">
    <property type="entry name" value="Chitin-bd_1"/>
</dbReference>
<feature type="disulfide bond" evidence="13">
    <location>
        <begin position="505"/>
        <end position="519"/>
    </location>
</feature>
<dbReference type="InterPro" id="IPR011583">
    <property type="entry name" value="Chitinase_II/V-like_cat"/>
</dbReference>
<feature type="domain" description="GH18" evidence="18">
    <location>
        <begin position="557"/>
        <end position="935"/>
    </location>
</feature>
<dbReference type="PROSITE" id="PS00026">
    <property type="entry name" value="CHIT_BIND_I_1"/>
    <property type="match status" value="1"/>
</dbReference>
<dbReference type="PROSITE" id="PS51782">
    <property type="entry name" value="LYSM"/>
    <property type="match status" value="2"/>
</dbReference>
<dbReference type="EMBL" id="ANPB02000010">
    <property type="protein sequence ID" value="KAF4475227.1"/>
    <property type="molecule type" value="Genomic_DNA"/>
</dbReference>
<sequence length="1331" mass="144509">MKPFIFLTFAALGLALPSDITRNATDGVAEPTSSAIPSKPVLIPDDSVVNNSTERKFNLGVKAISPASDVQINTPWPTPLIDDCPKLCSVVGPDPSNWTRVQHEDDLVRCKAPLLFDFNFQITGSVKTFRTCAFEAPQSTSTVRRYVPVEARQNNESISTFSPDNGPKVCGASESTLQLLVSTSPTGVISSGADAAAAAAKMLGSHLAETASCGRTILFARVDTAIVALYVSADVVTTSVATLVIDTFATSVQQGSELVQSCDTNSLNPYTIGLFVVDGLDQLGRAQRAMQTWSSGECVRDHTKNSKSFEGVGVLGASDLVVLPSNYTSNSTTKRGVSDLTPRAVCTAIEVEKDDGCASLASRCGIRGADFLKYNTKTNLCANLIPGQLVCCSSGTLPDNTPQPQPNGICATHSISLGDLCWSIADTYGISETDLEKYNANSWGWAGCNSLKQDQIICISKGNTPMPVQLPDVACGPQKLGTQMPSGTYDGWDLAKLNQCPLKSCCSGWGYCGTTAEFCTESPADTGAPGAFKKDTNGCISNCGMEITNNKSPPTEFRRIGYFQAYNEARGCLTMDASQIMDIYETYPLTHIHFAFAGLTPDLDVKIADNVKDQFDKFVSMDAPFKKIISFGGWAESTDPATYQLYRDAVSPTNRERVTSNVLHFLDANPGLDGVDFDWEYPGADDQGIPGSDPVDAIYYSRFLSLMRDKLGKNGRSLSIAIPASYWYLKPFPVEDMAKVLDYFIYMTYDLHGQWDYGNKYANPGCENGNCLRSHVNITETTNSLVMLTKAGVSADKIIVGVTSYGRSFRMADKSCTGRNCLFTGSRTVSEAEPGICTDTGGYISNAELDQIFTFAEEGEPGYEAKRWHDGPTNSDIMTYGTMGNGMTDWVAYMSDTTKSTRSDWIKGLNFGGTTDWAIDLLNFLGAPEGQEGGFTVDGGENLECNSETWPTNLDDLEKNIDNVPPHCRSMALLNVLIRDLEKVIAEYRDVASSSDYDDRFWWYADWVKDSIDDRLEEFLKIGTGEGLKYMDCEWSSKGNSGEGPCTEAHLSYPPGPSPGPRTVTFTMRDETGFYDTLASKAGIQREWITWRDMDAINDPCVCPPTQPGICPVDCAMNYYMRKNWPKRVSDKDKIEIENPKSIIEEAIPSTDVLIGTIVGTYIEMRMGVLDADEADVLTAFSMPLLMMQDASNSIKEIKEIGKEQKETKTRELVLGILSIVFAVIPFAGQAASALGGAARLASMALIIGEAGNAAISIVDIVKDPNSAPFAILGMLVGAAGMRGGKPPREAFAEAGKARRALTPKMMESFSPEFRRKDGLVQNVVKTCKVR</sequence>
<comment type="caution">
    <text evidence="13">Lacks conserved residue(s) required for the propagation of feature annotation.</text>
</comment>
<dbReference type="InParanoid" id="A0A7J6IHD6"/>
<feature type="domain" description="LysM" evidence="17">
    <location>
        <begin position="411"/>
        <end position="459"/>
    </location>
</feature>
<keyword evidence="15" id="KW-0732">Signal</keyword>
<evidence type="ECO:0000256" key="7">
    <source>
        <dbReference type="ARBA" id="ARBA00022801"/>
    </source>
</evidence>
<comment type="similarity">
    <text evidence="3">Belongs to the glycosyl hydrolase 18 family. Chitinase class V subfamily.</text>
</comment>